<dbReference type="RefSeq" id="WP_340338692.1">
    <property type="nucleotide sequence ID" value="NZ_JBBKZS010000018.1"/>
</dbReference>
<dbReference type="EMBL" id="JBBKZS010000018">
    <property type="protein sequence ID" value="MEJ8858632.1"/>
    <property type="molecule type" value="Genomic_DNA"/>
</dbReference>
<evidence type="ECO:0000313" key="2">
    <source>
        <dbReference type="Proteomes" id="UP001367030"/>
    </source>
</evidence>
<dbReference type="Proteomes" id="UP001367030">
    <property type="component" value="Unassembled WGS sequence"/>
</dbReference>
<protein>
    <submittedName>
        <fullName evidence="1">Uncharacterized protein</fullName>
    </submittedName>
</protein>
<gene>
    <name evidence="1" type="ORF">WKW79_28945</name>
</gene>
<keyword evidence="2" id="KW-1185">Reference proteome</keyword>
<organism evidence="1 2">
    <name type="scientific">Variovorax robiniae</name>
    <dbReference type="NCBI Taxonomy" id="1836199"/>
    <lineage>
        <taxon>Bacteria</taxon>
        <taxon>Pseudomonadati</taxon>
        <taxon>Pseudomonadota</taxon>
        <taxon>Betaproteobacteria</taxon>
        <taxon>Burkholderiales</taxon>
        <taxon>Comamonadaceae</taxon>
        <taxon>Variovorax</taxon>
    </lineage>
</organism>
<name>A0ABU8XFJ1_9BURK</name>
<proteinExistence type="predicted"/>
<comment type="caution">
    <text evidence="1">The sequence shown here is derived from an EMBL/GenBank/DDBJ whole genome shotgun (WGS) entry which is preliminary data.</text>
</comment>
<accession>A0ABU8XFJ1</accession>
<evidence type="ECO:0000313" key="1">
    <source>
        <dbReference type="EMBL" id="MEJ8858632.1"/>
    </source>
</evidence>
<reference evidence="1 2" key="1">
    <citation type="submission" date="2024-03" db="EMBL/GenBank/DDBJ databases">
        <title>Novel species of the genus Variovorax.</title>
        <authorList>
            <person name="Liu Q."/>
            <person name="Xin Y.-H."/>
        </authorList>
    </citation>
    <scope>NUCLEOTIDE SEQUENCE [LARGE SCALE GENOMIC DNA]</scope>
    <source>
        <strain evidence="1 2">KACC 18901</strain>
    </source>
</reference>
<sequence>MTARKPKQASGELGAALDAIRARAELVIVRDERCSPPRAGFFLAHEYNCSPLGVDVMSAEKVPLNLTWPNGWGKRVLL</sequence>